<dbReference type="Pfam" id="PF14168">
    <property type="entry name" value="YjzC"/>
    <property type="match status" value="1"/>
</dbReference>
<reference evidence="2 3" key="1">
    <citation type="journal article" date="2020" name="Microorganisms">
        <title>Osmotic Adaptation and Compatible Solute Biosynthesis of Phototrophic Bacteria as Revealed from Genome Analyses.</title>
        <authorList>
            <person name="Imhoff J.F."/>
            <person name="Rahn T."/>
            <person name="Kunzel S."/>
            <person name="Keller A."/>
            <person name="Neulinger S.C."/>
        </authorList>
    </citation>
    <scope>NUCLEOTIDE SEQUENCE [LARGE SCALE GENOMIC DNA]</scope>
    <source>
        <strain evidence="2 3">DSM 9895</strain>
    </source>
</reference>
<name>A0ABS1DM43_9PROT</name>
<sequence length="62" mass="6798">MAQKKPLKPGQKAPTSGQYERIGPKGGSSGIERTVTRGEPMPPTPKKGEGYRLVDPTKHRKR</sequence>
<accession>A0ABS1DM43</accession>
<feature type="compositionally biased region" description="Basic and acidic residues" evidence="1">
    <location>
        <begin position="46"/>
        <end position="62"/>
    </location>
</feature>
<evidence type="ECO:0000313" key="3">
    <source>
        <dbReference type="Proteomes" id="UP001296873"/>
    </source>
</evidence>
<comment type="caution">
    <text evidence="2">The sequence shown here is derived from an EMBL/GenBank/DDBJ whole genome shotgun (WGS) entry which is preliminary data.</text>
</comment>
<dbReference type="InterPro" id="IPR025549">
    <property type="entry name" value="YjzC"/>
</dbReference>
<keyword evidence="3" id="KW-1185">Reference proteome</keyword>
<gene>
    <name evidence="2" type="ORF">CKO28_24605</name>
</gene>
<evidence type="ECO:0000256" key="1">
    <source>
        <dbReference type="SAM" id="MobiDB-lite"/>
    </source>
</evidence>
<evidence type="ECO:0000313" key="2">
    <source>
        <dbReference type="EMBL" id="MBK1671188.1"/>
    </source>
</evidence>
<proteinExistence type="predicted"/>
<dbReference type="RefSeq" id="WP_200343770.1">
    <property type="nucleotide sequence ID" value="NZ_NRRL01000154.1"/>
</dbReference>
<feature type="region of interest" description="Disordered" evidence="1">
    <location>
        <begin position="1"/>
        <end position="62"/>
    </location>
</feature>
<dbReference type="EMBL" id="NRRL01000154">
    <property type="protein sequence ID" value="MBK1671188.1"/>
    <property type="molecule type" value="Genomic_DNA"/>
</dbReference>
<protein>
    <recommendedName>
        <fullName evidence="4">YjzC family protein</fullName>
    </recommendedName>
</protein>
<evidence type="ECO:0008006" key="4">
    <source>
        <dbReference type="Google" id="ProtNLM"/>
    </source>
</evidence>
<dbReference type="Proteomes" id="UP001296873">
    <property type="component" value="Unassembled WGS sequence"/>
</dbReference>
<organism evidence="2 3">
    <name type="scientific">Rhodovibrio sodomensis</name>
    <dbReference type="NCBI Taxonomy" id="1088"/>
    <lineage>
        <taxon>Bacteria</taxon>
        <taxon>Pseudomonadati</taxon>
        <taxon>Pseudomonadota</taxon>
        <taxon>Alphaproteobacteria</taxon>
        <taxon>Rhodospirillales</taxon>
        <taxon>Rhodovibrionaceae</taxon>
        <taxon>Rhodovibrio</taxon>
    </lineage>
</organism>